<dbReference type="EMBL" id="MLJW01002495">
    <property type="protein sequence ID" value="OIQ74481.1"/>
    <property type="molecule type" value="Genomic_DNA"/>
</dbReference>
<organism evidence="1">
    <name type="scientific">mine drainage metagenome</name>
    <dbReference type="NCBI Taxonomy" id="410659"/>
    <lineage>
        <taxon>unclassified sequences</taxon>
        <taxon>metagenomes</taxon>
        <taxon>ecological metagenomes</taxon>
    </lineage>
</organism>
<accession>A0A1J5PSL8</accession>
<dbReference type="AlphaFoldDB" id="A0A1J5PSL8"/>
<comment type="caution">
    <text evidence="1">The sequence shown here is derived from an EMBL/GenBank/DDBJ whole genome shotgun (WGS) entry which is preliminary data.</text>
</comment>
<gene>
    <name evidence="1" type="ORF">GALL_438670</name>
</gene>
<dbReference type="SUPFAM" id="SSF50969">
    <property type="entry name" value="YVTN repeat-like/Quinoprotein amine dehydrogenase"/>
    <property type="match status" value="1"/>
</dbReference>
<reference evidence="1" key="1">
    <citation type="submission" date="2016-10" db="EMBL/GenBank/DDBJ databases">
        <title>Sequence of Gallionella enrichment culture.</title>
        <authorList>
            <person name="Poehlein A."/>
            <person name="Muehling M."/>
            <person name="Daniel R."/>
        </authorList>
    </citation>
    <scope>NUCLEOTIDE SEQUENCE</scope>
</reference>
<protein>
    <submittedName>
        <fullName evidence="1">Uncharacterized protein</fullName>
    </submittedName>
</protein>
<sequence>MRLETDPLTRSQDSYPYRFHIALDGNGVNGLEGMAGVCLFLYDPSDGAYAYKIKFYDGIAGGHAVSVCPAGRVGFLGNAGQHLLLYDARTLAEIGRVSTLRYDTPDTSLQGSTHIVWTSATEFITAIGRSFYRFSVDRLEHAERLVDHGVKLPHAMKLTASGRYLVYGSMDSPADGVGGEARHVGILDLHNMEVRVVRLPATCWHLVAHASEDLFYAVSFRVMPQDHVDWHEWAMAYLKEYAFEIDAASATVRRHWSAGREIPAHINSDLCLSDTELIFCNGASQTIMCIDLASFASYRFIDEKPDIQAQLDRPREVATQVYDILVRGNLWTNSRHILGALRVSRFSLLDSVYACQLSKDQRLLFTANRGLNHISIYDYPDATLRLRVSMPAIQEHFPWMSEMADPRLGFHHGYLLG</sequence>
<name>A0A1J5PSL8_9ZZZZ</name>
<evidence type="ECO:0000313" key="1">
    <source>
        <dbReference type="EMBL" id="OIQ74481.1"/>
    </source>
</evidence>
<dbReference type="InterPro" id="IPR011044">
    <property type="entry name" value="Quino_amine_DH_bsu"/>
</dbReference>
<proteinExistence type="predicted"/>